<evidence type="ECO:0000313" key="4">
    <source>
        <dbReference type="Proteomes" id="UP000239724"/>
    </source>
</evidence>
<proteinExistence type="predicted"/>
<dbReference type="InterPro" id="IPR012340">
    <property type="entry name" value="NA-bd_OB-fold"/>
</dbReference>
<evidence type="ECO:0000259" key="2">
    <source>
        <dbReference type="Pfam" id="PF12172"/>
    </source>
</evidence>
<dbReference type="Pfam" id="PF01796">
    <property type="entry name" value="OB_ChsH2_C"/>
    <property type="match status" value="1"/>
</dbReference>
<dbReference type="RefSeq" id="WP_104517531.1">
    <property type="nucleotide sequence ID" value="NZ_NHRY01000051.1"/>
</dbReference>
<dbReference type="EMBL" id="NHRY01000051">
    <property type="protein sequence ID" value="PPQ37118.1"/>
    <property type="molecule type" value="Genomic_DNA"/>
</dbReference>
<dbReference type="InterPro" id="IPR002878">
    <property type="entry name" value="ChsH2_C"/>
</dbReference>
<keyword evidence="4" id="KW-1185">Reference proteome</keyword>
<name>A0A2S6NMH2_RHOGL</name>
<protein>
    <recommendedName>
        <fullName evidence="5">DNA-binding protein</fullName>
    </recommendedName>
</protein>
<feature type="domain" description="ChsH2 C-terminal OB-fold" evidence="1">
    <location>
        <begin position="54"/>
        <end position="119"/>
    </location>
</feature>
<reference evidence="3 4" key="1">
    <citation type="journal article" date="2018" name="Arch. Microbiol.">
        <title>New insights into the metabolic potential of the phototrophic purple bacterium Rhodopila globiformis DSM 161(T) from its draft genome sequence and evidence for a vanadium-dependent nitrogenase.</title>
        <authorList>
            <person name="Imhoff J.F."/>
            <person name="Rahn T."/>
            <person name="Kunzel S."/>
            <person name="Neulinger S.C."/>
        </authorList>
    </citation>
    <scope>NUCLEOTIDE SEQUENCE [LARGE SCALE GENOMIC DNA]</scope>
    <source>
        <strain evidence="3 4">DSM 161</strain>
    </source>
</reference>
<dbReference type="PANTHER" id="PTHR34075">
    <property type="entry name" value="BLR3430 PROTEIN"/>
    <property type="match status" value="1"/>
</dbReference>
<organism evidence="3 4">
    <name type="scientific">Rhodopila globiformis</name>
    <name type="common">Rhodopseudomonas globiformis</name>
    <dbReference type="NCBI Taxonomy" id="1071"/>
    <lineage>
        <taxon>Bacteria</taxon>
        <taxon>Pseudomonadati</taxon>
        <taxon>Pseudomonadota</taxon>
        <taxon>Alphaproteobacteria</taxon>
        <taxon>Acetobacterales</taxon>
        <taxon>Acetobacteraceae</taxon>
        <taxon>Rhodopila</taxon>
    </lineage>
</organism>
<sequence length="135" mass="14812">MSDKPVPIPDEISAPFFDGARQGRLMLQHCSACDGWSFPVRERCPHCFAARLAWRQASGRGSLYTFTVMHQVMNPGFASAVPYNIAQIDLEEGVRMTSNVVGIGNDALRIGMKLEAVFEGVGENVSLPKFRPAGR</sequence>
<evidence type="ECO:0000259" key="1">
    <source>
        <dbReference type="Pfam" id="PF01796"/>
    </source>
</evidence>
<accession>A0A2S6NMH2</accession>
<feature type="domain" description="ChsH2 rubredoxin-like zinc ribbon" evidence="2">
    <location>
        <begin position="17"/>
        <end position="52"/>
    </location>
</feature>
<dbReference type="Proteomes" id="UP000239724">
    <property type="component" value="Unassembled WGS sequence"/>
</dbReference>
<dbReference type="InterPro" id="IPR052513">
    <property type="entry name" value="Thioester_dehydratase-like"/>
</dbReference>
<evidence type="ECO:0008006" key="5">
    <source>
        <dbReference type="Google" id="ProtNLM"/>
    </source>
</evidence>
<comment type="caution">
    <text evidence="3">The sequence shown here is derived from an EMBL/GenBank/DDBJ whole genome shotgun (WGS) entry which is preliminary data.</text>
</comment>
<dbReference type="OrthoDB" id="3182121at2"/>
<dbReference type="InterPro" id="IPR022002">
    <property type="entry name" value="ChsH2_Znr"/>
</dbReference>
<dbReference type="Pfam" id="PF12172">
    <property type="entry name" value="zf-ChsH2"/>
    <property type="match status" value="1"/>
</dbReference>
<dbReference type="PANTHER" id="PTHR34075:SF5">
    <property type="entry name" value="BLR3430 PROTEIN"/>
    <property type="match status" value="1"/>
</dbReference>
<dbReference type="Gene3D" id="6.10.30.10">
    <property type="match status" value="1"/>
</dbReference>
<dbReference type="AlphaFoldDB" id="A0A2S6NMH2"/>
<dbReference type="SUPFAM" id="SSF50249">
    <property type="entry name" value="Nucleic acid-binding proteins"/>
    <property type="match status" value="1"/>
</dbReference>
<gene>
    <name evidence="3" type="ORF">CCS01_03880</name>
</gene>
<evidence type="ECO:0000313" key="3">
    <source>
        <dbReference type="EMBL" id="PPQ37118.1"/>
    </source>
</evidence>